<reference evidence="2" key="1">
    <citation type="submission" date="2022-06" db="EMBL/GenBank/DDBJ databases">
        <title>Aeoliella straminimaris, a novel planctomycete from sediments.</title>
        <authorList>
            <person name="Vitorino I.R."/>
            <person name="Lage O.M."/>
        </authorList>
    </citation>
    <scope>NUCLEOTIDE SEQUENCE</scope>
    <source>
        <strain evidence="2">ICT_H6.2</strain>
    </source>
</reference>
<accession>A0A9X2F984</accession>
<comment type="caution">
    <text evidence="2">The sequence shown here is derived from an EMBL/GenBank/DDBJ whole genome shotgun (WGS) entry which is preliminary data.</text>
</comment>
<gene>
    <name evidence="2" type="ORF">NG895_12125</name>
</gene>
<evidence type="ECO:0000313" key="3">
    <source>
        <dbReference type="Proteomes" id="UP001155241"/>
    </source>
</evidence>
<proteinExistence type="predicted"/>
<dbReference type="Gene3D" id="2.60.120.200">
    <property type="match status" value="1"/>
</dbReference>
<protein>
    <submittedName>
        <fullName evidence="2">LamG domain-containing protein</fullName>
    </submittedName>
</protein>
<sequence length="588" mass="64797">MDSQELQRELSDLVLAIVAGEATADQRSRLEHLIQSDQALALHVVQLLHQEAWLGQQYVEDHGKENLDTLLSNIRPVVKDGSSAPDSPMAPTIAPSTVGSSTVHPRNWGSRLGWLAAAVLLSAGAIGGSLLTRWVDQSRGNSNRVAVAKDTTPSAIAESPYVAKFVQDTACIWEPGGATPKVGAGNLHAGESFNLMEGLAEIELNFATAGNATLAMEGPARMMLTSDGRPSLTQGRFTSRIYPREDRVAFDMPFGRVRVLEETSLGIAVNGLDVEIHVFTGRVAIDCPWFSKRGITDKQYVESGERVRIFVDEDRMAMQRDGAKPWEFTTQSTMLADLLEVPDEYVDEVLEASPIVYWRFDEVADGIVRNLADDRYHGVVHGSPAWSHQGDNQAIEFGMDSTAEAQHSYIEADAPLQDELGNSYTVECWVKPSHYHLGSLVSLFREPGDHGVLIELGGTLATPSIIEHAGQFRFLHRNPPSGDVEAGTSCFSDVPYEARRWAHLVSVKDTDFSRLYVNGKLVSEVADSTPLADNLTLLIAQLDRSRQWRPFIGQLDEIAVYPQPLKDEEVLRHYELVRPEKAELPDPI</sequence>
<keyword evidence="3" id="KW-1185">Reference proteome</keyword>
<evidence type="ECO:0000313" key="2">
    <source>
        <dbReference type="EMBL" id="MCO6044655.1"/>
    </source>
</evidence>
<dbReference type="RefSeq" id="WP_252852771.1">
    <property type="nucleotide sequence ID" value="NZ_JAMXLR010000038.1"/>
</dbReference>
<organism evidence="2 3">
    <name type="scientific">Aeoliella straminimaris</name>
    <dbReference type="NCBI Taxonomy" id="2954799"/>
    <lineage>
        <taxon>Bacteria</taxon>
        <taxon>Pseudomonadati</taxon>
        <taxon>Planctomycetota</taxon>
        <taxon>Planctomycetia</taxon>
        <taxon>Pirellulales</taxon>
        <taxon>Lacipirellulaceae</taxon>
        <taxon>Aeoliella</taxon>
    </lineage>
</organism>
<feature type="region of interest" description="Disordered" evidence="1">
    <location>
        <begin position="81"/>
        <end position="101"/>
    </location>
</feature>
<dbReference type="Proteomes" id="UP001155241">
    <property type="component" value="Unassembled WGS sequence"/>
</dbReference>
<dbReference type="InterPro" id="IPR013320">
    <property type="entry name" value="ConA-like_dom_sf"/>
</dbReference>
<dbReference type="AlphaFoldDB" id="A0A9X2F984"/>
<dbReference type="SUPFAM" id="SSF49899">
    <property type="entry name" value="Concanavalin A-like lectins/glucanases"/>
    <property type="match status" value="1"/>
</dbReference>
<name>A0A9X2F984_9BACT</name>
<dbReference type="EMBL" id="JAMXLR010000038">
    <property type="protein sequence ID" value="MCO6044655.1"/>
    <property type="molecule type" value="Genomic_DNA"/>
</dbReference>
<dbReference type="Pfam" id="PF13385">
    <property type="entry name" value="Laminin_G_3"/>
    <property type="match status" value="1"/>
</dbReference>
<evidence type="ECO:0000256" key="1">
    <source>
        <dbReference type="SAM" id="MobiDB-lite"/>
    </source>
</evidence>